<evidence type="ECO:0000259" key="1">
    <source>
        <dbReference type="Pfam" id="PF01636"/>
    </source>
</evidence>
<name>A0A194UPG1_CYTMA</name>
<reference evidence="3" key="1">
    <citation type="submission" date="2014-12" db="EMBL/GenBank/DDBJ databases">
        <title>Genome Sequence of Valsa Canker Pathogens Uncovers a Specific Adaption of Colonization on Woody Bark.</title>
        <authorList>
            <person name="Yin Z."/>
            <person name="Liu H."/>
            <person name="Gao X."/>
            <person name="Li Z."/>
            <person name="Song N."/>
            <person name="Ke X."/>
            <person name="Dai Q."/>
            <person name="Wu Y."/>
            <person name="Sun Y."/>
            <person name="Xu J.-R."/>
            <person name="Kang Z.K."/>
            <person name="Wang L."/>
            <person name="Huang L."/>
        </authorList>
    </citation>
    <scope>NUCLEOTIDE SEQUENCE [LARGE SCALE GENOMIC DNA]</scope>
    <source>
        <strain evidence="3">SXYL134</strain>
    </source>
</reference>
<dbReference type="AlphaFoldDB" id="A0A194UPG1"/>
<organism evidence="2 3">
    <name type="scientific">Cytospora mali</name>
    <name type="common">Apple Valsa canker fungus</name>
    <name type="synonym">Valsa mali</name>
    <dbReference type="NCBI Taxonomy" id="578113"/>
    <lineage>
        <taxon>Eukaryota</taxon>
        <taxon>Fungi</taxon>
        <taxon>Dikarya</taxon>
        <taxon>Ascomycota</taxon>
        <taxon>Pezizomycotina</taxon>
        <taxon>Sordariomycetes</taxon>
        <taxon>Sordariomycetidae</taxon>
        <taxon>Diaporthales</taxon>
        <taxon>Cytosporaceae</taxon>
        <taxon>Cytospora</taxon>
    </lineage>
</organism>
<accession>A0A194UPG1</accession>
<feature type="domain" description="Aminoglycoside phosphotransferase" evidence="1">
    <location>
        <begin position="164"/>
        <end position="219"/>
    </location>
</feature>
<evidence type="ECO:0000313" key="3">
    <source>
        <dbReference type="Proteomes" id="UP000078576"/>
    </source>
</evidence>
<dbReference type="SUPFAM" id="SSF56112">
    <property type="entry name" value="Protein kinase-like (PK-like)"/>
    <property type="match status" value="1"/>
</dbReference>
<protein>
    <recommendedName>
        <fullName evidence="1">Aminoglycoside phosphotransferase domain-containing protein</fullName>
    </recommendedName>
</protein>
<dbReference type="STRING" id="694573.A0A194UPG1"/>
<sequence length="261" mass="29168">MASTQNGGGQASSKGQLALSWRDTQKKPNGCAVTGFISPPKHPVVYVKFGYPPERMAEVKNHDCAFRALKAIPPDQTRGILIPEIYHTFESGDRFFIYCEGHQAAHVDTSTPRAKSPAPLVVVAFGIFLFKNDTSWCEYSSVDELERHLNKVPRSTSATRFSPIADTDIALRDKTAPTVRLERELCLYYSDFFPGNFIFTDAGDLCLIDFDQAGFLPPSFMSYALAESRWSPGLWIKDILGLPEHNLYAMKNIAYWFAVGI</sequence>
<proteinExistence type="predicted"/>
<dbReference type="EMBL" id="KN714669">
    <property type="protein sequence ID" value="KUI53531.1"/>
    <property type="molecule type" value="Genomic_DNA"/>
</dbReference>
<dbReference type="InterPro" id="IPR002575">
    <property type="entry name" value="Aminoglycoside_PTrfase"/>
</dbReference>
<dbReference type="Proteomes" id="UP000078576">
    <property type="component" value="Unassembled WGS sequence"/>
</dbReference>
<gene>
    <name evidence="2" type="ORF">VP1G_00954</name>
</gene>
<evidence type="ECO:0000313" key="2">
    <source>
        <dbReference type="EMBL" id="KUI53531.1"/>
    </source>
</evidence>
<dbReference type="OrthoDB" id="3250044at2759"/>
<dbReference type="Pfam" id="PF01636">
    <property type="entry name" value="APH"/>
    <property type="match status" value="1"/>
</dbReference>
<dbReference type="Gene3D" id="3.90.1200.10">
    <property type="match status" value="1"/>
</dbReference>
<keyword evidence="3" id="KW-1185">Reference proteome</keyword>
<dbReference type="InterPro" id="IPR011009">
    <property type="entry name" value="Kinase-like_dom_sf"/>
</dbReference>